<proteinExistence type="predicted"/>
<name>A0A4V2QBN6_9FIRM</name>
<accession>A0A4V2QBN6</accession>
<gene>
    <name evidence="3" type="ORF">EDD77_11167</name>
</gene>
<dbReference type="InterPro" id="IPR057727">
    <property type="entry name" value="WCX_dom"/>
</dbReference>
<dbReference type="InterPro" id="IPR051534">
    <property type="entry name" value="CBASS_pafABC_assoc_protein"/>
</dbReference>
<dbReference type="InterPro" id="IPR036390">
    <property type="entry name" value="WH_DNA-bd_sf"/>
</dbReference>
<dbReference type="STRING" id="1650663.GCA_001486665_00847"/>
<feature type="domain" description="WCX" evidence="2">
    <location>
        <begin position="249"/>
        <end position="321"/>
    </location>
</feature>
<dbReference type="PROSITE" id="PS52050">
    <property type="entry name" value="WYL"/>
    <property type="match status" value="1"/>
</dbReference>
<protein>
    <submittedName>
        <fullName evidence="3">Putative DNA-binding transcriptional regulator YafY</fullName>
    </submittedName>
</protein>
<dbReference type="Pfam" id="PF25583">
    <property type="entry name" value="WCX"/>
    <property type="match status" value="1"/>
</dbReference>
<organism evidence="3 4">
    <name type="scientific">Allofournierella massiliensis</name>
    <dbReference type="NCBI Taxonomy" id="1650663"/>
    <lineage>
        <taxon>Bacteria</taxon>
        <taxon>Bacillati</taxon>
        <taxon>Bacillota</taxon>
        <taxon>Clostridia</taxon>
        <taxon>Eubacteriales</taxon>
        <taxon>Oscillospiraceae</taxon>
        <taxon>Allofournierella</taxon>
    </lineage>
</organism>
<dbReference type="PANTHER" id="PTHR34580">
    <property type="match status" value="1"/>
</dbReference>
<dbReference type="Pfam" id="PF13280">
    <property type="entry name" value="WYL"/>
    <property type="match status" value="1"/>
</dbReference>
<sequence>MPRSEGQKGKLVWLLRILARYTDEEHLINVPRILELLAAEGIAAERKSVYDDIATLRALGYDIVQHRGRGGGYHLASRPFQLPELKLLADSVQASRFITRKKSDQLIRALSQFASQWEANELQRQVFASSRVKSMNESIYYNVDALHRAIASDRQVRFVYQEWNLDKKKVARRGGGAYQVSPWALLWEEENYYLVAFEEGKGMRHYRVDKMTSITTLEQPRLGREEFDPQKMRNYAKPMFGMFGGPVSRVELRCENSVIGPMLDRFGTGVTIMPQPDGRFTLYADVVVSPPFFGWLCGFGGRVELVAPADARQQLRQMLETISKAYQTKEPAQ</sequence>
<dbReference type="PANTHER" id="PTHR34580:SF1">
    <property type="entry name" value="PROTEIN PAFC"/>
    <property type="match status" value="1"/>
</dbReference>
<dbReference type="RefSeq" id="WP_077138496.1">
    <property type="nucleotide sequence ID" value="NZ_CABKVM010000014.1"/>
</dbReference>
<evidence type="ECO:0000313" key="3">
    <source>
        <dbReference type="EMBL" id="TCL57072.1"/>
    </source>
</evidence>
<dbReference type="Proteomes" id="UP000295184">
    <property type="component" value="Unassembled WGS sequence"/>
</dbReference>
<comment type="caution">
    <text evidence="3">The sequence shown here is derived from an EMBL/GenBank/DDBJ whole genome shotgun (WGS) entry which is preliminary data.</text>
</comment>
<evidence type="ECO:0000313" key="4">
    <source>
        <dbReference type="Proteomes" id="UP000295184"/>
    </source>
</evidence>
<feature type="domain" description="WYL" evidence="1">
    <location>
        <begin position="143"/>
        <end position="215"/>
    </location>
</feature>
<dbReference type="InterPro" id="IPR026881">
    <property type="entry name" value="WYL_dom"/>
</dbReference>
<keyword evidence="3" id="KW-0238">DNA-binding</keyword>
<evidence type="ECO:0000259" key="2">
    <source>
        <dbReference type="Pfam" id="PF25583"/>
    </source>
</evidence>
<dbReference type="GO" id="GO:0003677">
    <property type="term" value="F:DNA binding"/>
    <property type="evidence" value="ECO:0007669"/>
    <property type="project" value="UniProtKB-KW"/>
</dbReference>
<dbReference type="AlphaFoldDB" id="A0A4V2QBN6"/>
<dbReference type="EMBL" id="SLUM01000011">
    <property type="protein sequence ID" value="TCL57072.1"/>
    <property type="molecule type" value="Genomic_DNA"/>
</dbReference>
<dbReference type="OrthoDB" id="9772503at2"/>
<evidence type="ECO:0000259" key="1">
    <source>
        <dbReference type="Pfam" id="PF13280"/>
    </source>
</evidence>
<reference evidence="3 4" key="1">
    <citation type="submission" date="2019-03" db="EMBL/GenBank/DDBJ databases">
        <title>Genomic Encyclopedia of Type Strains, Phase IV (KMG-IV): sequencing the most valuable type-strain genomes for metagenomic binning, comparative biology and taxonomic classification.</title>
        <authorList>
            <person name="Goeker M."/>
        </authorList>
    </citation>
    <scope>NUCLEOTIDE SEQUENCE [LARGE SCALE GENOMIC DNA]</scope>
    <source>
        <strain evidence="3 4">DSM 100451</strain>
    </source>
</reference>
<dbReference type="SUPFAM" id="SSF46785">
    <property type="entry name" value="Winged helix' DNA-binding domain"/>
    <property type="match status" value="1"/>
</dbReference>